<protein>
    <submittedName>
        <fullName evidence="2">Uncharacterized protein</fullName>
    </submittedName>
</protein>
<proteinExistence type="predicted"/>
<sequence length="160" mass="17647">MTIGETVFWGVVSGVIASVAIVLAGLVVTQILIPRYQALVYQGVDLRGQWVEQKTWNGATYTYQVTLKQTAHKLMGEATITKAGSGADDYTQNFSVEGTTWEGFVTLTLRSTDRTRLSFVAALLKVGERGQKLDGHWAYRSRSGTADTVQSEEIHWSRST</sequence>
<keyword evidence="1" id="KW-0472">Membrane</keyword>
<evidence type="ECO:0000256" key="1">
    <source>
        <dbReference type="SAM" id="Phobius"/>
    </source>
</evidence>
<keyword evidence="1" id="KW-0812">Transmembrane</keyword>
<dbReference type="EMBL" id="CADCTR010001105">
    <property type="protein sequence ID" value="CAA9281624.1"/>
    <property type="molecule type" value="Genomic_DNA"/>
</dbReference>
<organism evidence="2">
    <name type="scientific">uncultured Chloroflexia bacterium</name>
    <dbReference type="NCBI Taxonomy" id="1672391"/>
    <lineage>
        <taxon>Bacteria</taxon>
        <taxon>Bacillati</taxon>
        <taxon>Chloroflexota</taxon>
        <taxon>Chloroflexia</taxon>
        <taxon>environmental samples</taxon>
    </lineage>
</organism>
<feature type="transmembrane region" description="Helical" evidence="1">
    <location>
        <begin position="6"/>
        <end position="28"/>
    </location>
</feature>
<keyword evidence="1" id="KW-1133">Transmembrane helix</keyword>
<evidence type="ECO:0000313" key="2">
    <source>
        <dbReference type="EMBL" id="CAA9281624.1"/>
    </source>
</evidence>
<name>A0A6J4JLJ1_9CHLR</name>
<accession>A0A6J4JLJ1</accession>
<gene>
    <name evidence="2" type="ORF">AVDCRST_MAG93-3232</name>
</gene>
<reference evidence="2" key="1">
    <citation type="submission" date="2020-02" db="EMBL/GenBank/DDBJ databases">
        <authorList>
            <person name="Meier V. D."/>
        </authorList>
    </citation>
    <scope>NUCLEOTIDE SEQUENCE</scope>
    <source>
        <strain evidence="2">AVDCRST_MAG93</strain>
    </source>
</reference>
<dbReference type="AlphaFoldDB" id="A0A6J4JLJ1"/>